<evidence type="ECO:0000313" key="2">
    <source>
        <dbReference type="Proteomes" id="UP000000305"/>
    </source>
</evidence>
<dbReference type="Proteomes" id="UP000000305">
    <property type="component" value="Unassembled WGS sequence"/>
</dbReference>
<dbReference type="KEGG" id="dpx:DAPPUDRAFT_330726"/>
<dbReference type="InParanoid" id="E9HKG0"/>
<reference evidence="1 2" key="1">
    <citation type="journal article" date="2011" name="Science">
        <title>The ecoresponsive genome of Daphnia pulex.</title>
        <authorList>
            <person name="Colbourne J.K."/>
            <person name="Pfrender M.E."/>
            <person name="Gilbert D."/>
            <person name="Thomas W.K."/>
            <person name="Tucker A."/>
            <person name="Oakley T.H."/>
            <person name="Tokishita S."/>
            <person name="Aerts A."/>
            <person name="Arnold G.J."/>
            <person name="Basu M.K."/>
            <person name="Bauer D.J."/>
            <person name="Caceres C.E."/>
            <person name="Carmel L."/>
            <person name="Casola C."/>
            <person name="Choi J.H."/>
            <person name="Detter J.C."/>
            <person name="Dong Q."/>
            <person name="Dusheyko S."/>
            <person name="Eads B.D."/>
            <person name="Frohlich T."/>
            <person name="Geiler-Samerotte K.A."/>
            <person name="Gerlach D."/>
            <person name="Hatcher P."/>
            <person name="Jogdeo S."/>
            <person name="Krijgsveld J."/>
            <person name="Kriventseva E.V."/>
            <person name="Kultz D."/>
            <person name="Laforsch C."/>
            <person name="Lindquist E."/>
            <person name="Lopez J."/>
            <person name="Manak J.R."/>
            <person name="Muller J."/>
            <person name="Pangilinan J."/>
            <person name="Patwardhan R.P."/>
            <person name="Pitluck S."/>
            <person name="Pritham E.J."/>
            <person name="Rechtsteiner A."/>
            <person name="Rho M."/>
            <person name="Rogozin I.B."/>
            <person name="Sakarya O."/>
            <person name="Salamov A."/>
            <person name="Schaack S."/>
            <person name="Shapiro H."/>
            <person name="Shiga Y."/>
            <person name="Skalitzky C."/>
            <person name="Smith Z."/>
            <person name="Souvorov A."/>
            <person name="Sung W."/>
            <person name="Tang Z."/>
            <person name="Tsuchiya D."/>
            <person name="Tu H."/>
            <person name="Vos H."/>
            <person name="Wang M."/>
            <person name="Wolf Y.I."/>
            <person name="Yamagata H."/>
            <person name="Yamada T."/>
            <person name="Ye Y."/>
            <person name="Shaw J.R."/>
            <person name="Andrews J."/>
            <person name="Crease T.J."/>
            <person name="Tang H."/>
            <person name="Lucas S.M."/>
            <person name="Robertson H.M."/>
            <person name="Bork P."/>
            <person name="Koonin E.V."/>
            <person name="Zdobnov E.M."/>
            <person name="Grigoriev I.V."/>
            <person name="Lynch M."/>
            <person name="Boore J.L."/>
        </authorList>
    </citation>
    <scope>NUCLEOTIDE SEQUENCE [LARGE SCALE GENOMIC DNA]</scope>
</reference>
<organism evidence="1 2">
    <name type="scientific">Daphnia pulex</name>
    <name type="common">Water flea</name>
    <dbReference type="NCBI Taxonomy" id="6669"/>
    <lineage>
        <taxon>Eukaryota</taxon>
        <taxon>Metazoa</taxon>
        <taxon>Ecdysozoa</taxon>
        <taxon>Arthropoda</taxon>
        <taxon>Crustacea</taxon>
        <taxon>Branchiopoda</taxon>
        <taxon>Diplostraca</taxon>
        <taxon>Cladocera</taxon>
        <taxon>Anomopoda</taxon>
        <taxon>Daphniidae</taxon>
        <taxon>Daphnia</taxon>
    </lineage>
</organism>
<accession>E9HKG0</accession>
<dbReference type="EMBL" id="GL732668">
    <property type="protein sequence ID" value="EFX67780.1"/>
    <property type="molecule type" value="Genomic_DNA"/>
</dbReference>
<sequence length="96" mass="10370">MAAAKNVLIQALTEEELTIATKNRTSDAEAELQEETHLGYVEQIGSTTNNVTQYFAFFSANASSVHTAQSSIGVPSVTLSEANRRNHTARRATETA</sequence>
<dbReference type="AlphaFoldDB" id="E9HKG0"/>
<keyword evidence="2" id="KW-1185">Reference proteome</keyword>
<protein>
    <submittedName>
        <fullName evidence="1">Uncharacterized protein</fullName>
    </submittedName>
</protein>
<evidence type="ECO:0000313" key="1">
    <source>
        <dbReference type="EMBL" id="EFX67780.1"/>
    </source>
</evidence>
<dbReference type="HOGENOM" id="CLU_2361833_0_0_1"/>
<name>E9HKG0_DAPPU</name>
<gene>
    <name evidence="1" type="ORF">DAPPUDRAFT_330726</name>
</gene>
<proteinExistence type="predicted"/>